<sequence length="213" mass="23502">MEEDNAVMVSGDRGGGALFPPEDAEHLESGGEHQTGQEPGGRGDERRRRGTGRAPEADPESAARAIVLRQLTGSPKSRKQLADKLFERDIPDEIAENILDRFEELQLIDDAAFADAWVRSRARTRGLSRSALRRELRDKGIAEELSAAALEQLSGEDEVEMARELVEKKVRSMPAGLERDKGVRRLVAMLGRKGYSSGIAFRVVNEVWPDARG</sequence>
<keyword evidence="11" id="KW-1185">Reference proteome</keyword>
<dbReference type="Pfam" id="PF02631">
    <property type="entry name" value="RecX_HTH2"/>
    <property type="match status" value="1"/>
</dbReference>
<dbReference type="InterPro" id="IPR053926">
    <property type="entry name" value="RecX_HTH_1st"/>
</dbReference>
<dbReference type="Gene3D" id="1.10.10.10">
    <property type="entry name" value="Winged helix-like DNA-binding domain superfamily/Winged helix DNA-binding domain"/>
    <property type="match status" value="2"/>
</dbReference>
<dbReference type="InterPro" id="IPR053925">
    <property type="entry name" value="RecX_HTH_3rd"/>
</dbReference>
<dbReference type="RefSeq" id="WP_342744368.1">
    <property type="nucleotide sequence ID" value="NZ_FUHW01000025.1"/>
</dbReference>
<reference evidence="10 11" key="1">
    <citation type="submission" date="2017-02" db="EMBL/GenBank/DDBJ databases">
        <authorList>
            <person name="Peterson S.W."/>
        </authorList>
    </citation>
    <scope>NUCLEOTIDE SEQUENCE [LARGE SCALE GENOMIC DNA]</scope>
    <source>
        <strain evidence="10 11">B Ar 00.02</strain>
    </source>
</reference>
<organism evidence="10 11">
    <name type="scientific">Arthrobacter rhombi</name>
    <dbReference type="NCBI Taxonomy" id="71253"/>
    <lineage>
        <taxon>Bacteria</taxon>
        <taxon>Bacillati</taxon>
        <taxon>Actinomycetota</taxon>
        <taxon>Actinomycetes</taxon>
        <taxon>Micrococcales</taxon>
        <taxon>Micrococcaceae</taxon>
        <taxon>Arthrobacter</taxon>
    </lineage>
</organism>
<evidence type="ECO:0000259" key="7">
    <source>
        <dbReference type="Pfam" id="PF02631"/>
    </source>
</evidence>
<evidence type="ECO:0000259" key="9">
    <source>
        <dbReference type="Pfam" id="PF21982"/>
    </source>
</evidence>
<proteinExistence type="inferred from homology"/>
<dbReference type="AlphaFoldDB" id="A0A1R4G039"/>
<evidence type="ECO:0000313" key="11">
    <source>
        <dbReference type="Proteomes" id="UP000195913"/>
    </source>
</evidence>
<evidence type="ECO:0000256" key="1">
    <source>
        <dbReference type="ARBA" id="ARBA00004496"/>
    </source>
</evidence>
<feature type="domain" description="RecX third three-helical" evidence="8">
    <location>
        <begin position="156"/>
        <end position="204"/>
    </location>
</feature>
<dbReference type="PANTHER" id="PTHR33602:SF1">
    <property type="entry name" value="REGULATORY PROTEIN RECX FAMILY PROTEIN"/>
    <property type="match status" value="1"/>
</dbReference>
<feature type="domain" description="RecX first three-helical" evidence="9">
    <location>
        <begin position="63"/>
        <end position="101"/>
    </location>
</feature>
<evidence type="ECO:0000256" key="5">
    <source>
        <dbReference type="HAMAP-Rule" id="MF_01114"/>
    </source>
</evidence>
<evidence type="ECO:0000256" key="4">
    <source>
        <dbReference type="ARBA" id="ARBA00022490"/>
    </source>
</evidence>
<comment type="subcellular location">
    <subcellularLocation>
        <location evidence="1 5">Cytoplasm</location>
    </subcellularLocation>
</comment>
<accession>A0A1R4G039</accession>
<comment type="similarity">
    <text evidence="2 5">Belongs to the RecX family.</text>
</comment>
<dbReference type="EMBL" id="FUHW01000025">
    <property type="protein sequence ID" value="SJM61491.1"/>
    <property type="molecule type" value="Genomic_DNA"/>
</dbReference>
<dbReference type="Pfam" id="PF21982">
    <property type="entry name" value="RecX_HTH1"/>
    <property type="match status" value="1"/>
</dbReference>
<dbReference type="HAMAP" id="MF_01114">
    <property type="entry name" value="RecX"/>
    <property type="match status" value="1"/>
</dbReference>
<dbReference type="InterPro" id="IPR003783">
    <property type="entry name" value="Regulatory_RecX"/>
</dbReference>
<evidence type="ECO:0000256" key="2">
    <source>
        <dbReference type="ARBA" id="ARBA00009695"/>
    </source>
</evidence>
<comment type="function">
    <text evidence="5">Modulates RecA activity.</text>
</comment>
<dbReference type="Proteomes" id="UP000195913">
    <property type="component" value="Unassembled WGS sequence"/>
</dbReference>
<evidence type="ECO:0000256" key="3">
    <source>
        <dbReference type="ARBA" id="ARBA00018111"/>
    </source>
</evidence>
<evidence type="ECO:0000256" key="6">
    <source>
        <dbReference type="SAM" id="MobiDB-lite"/>
    </source>
</evidence>
<keyword evidence="4 5" id="KW-0963">Cytoplasm</keyword>
<feature type="domain" description="RecX second three-helical" evidence="7">
    <location>
        <begin position="109"/>
        <end position="150"/>
    </location>
</feature>
<feature type="region of interest" description="Disordered" evidence="6">
    <location>
        <begin position="1"/>
        <end position="63"/>
    </location>
</feature>
<protein>
    <recommendedName>
        <fullName evidence="3 5">Regulatory protein RecX</fullName>
    </recommendedName>
</protein>
<evidence type="ECO:0000259" key="8">
    <source>
        <dbReference type="Pfam" id="PF21981"/>
    </source>
</evidence>
<gene>
    <name evidence="5" type="primary">recX</name>
    <name evidence="10" type="ORF">FM101_06850</name>
</gene>
<dbReference type="GO" id="GO:0006282">
    <property type="term" value="P:regulation of DNA repair"/>
    <property type="evidence" value="ECO:0007669"/>
    <property type="project" value="UniProtKB-UniRule"/>
</dbReference>
<dbReference type="InterPro" id="IPR053924">
    <property type="entry name" value="RecX_HTH_2nd"/>
</dbReference>
<evidence type="ECO:0000313" key="10">
    <source>
        <dbReference type="EMBL" id="SJM61491.1"/>
    </source>
</evidence>
<dbReference type="Pfam" id="PF21981">
    <property type="entry name" value="RecX_HTH3"/>
    <property type="match status" value="1"/>
</dbReference>
<name>A0A1R4G039_9MICC</name>
<dbReference type="InterPro" id="IPR036388">
    <property type="entry name" value="WH-like_DNA-bd_sf"/>
</dbReference>
<dbReference type="GO" id="GO:0005737">
    <property type="term" value="C:cytoplasm"/>
    <property type="evidence" value="ECO:0007669"/>
    <property type="project" value="UniProtKB-SubCell"/>
</dbReference>
<dbReference type="PANTHER" id="PTHR33602">
    <property type="entry name" value="REGULATORY PROTEIN RECX FAMILY PROTEIN"/>
    <property type="match status" value="1"/>
</dbReference>